<evidence type="ECO:0000313" key="3">
    <source>
        <dbReference type="EMBL" id="PIK45470.1"/>
    </source>
</evidence>
<accession>A0A2G8KBW1</accession>
<feature type="chain" id="PRO_5013809053" evidence="1">
    <location>
        <begin position="19"/>
        <end position="144"/>
    </location>
</feature>
<keyword evidence="1" id="KW-0732">Signal</keyword>
<dbReference type="OrthoDB" id="687730at2759"/>
<proteinExistence type="predicted"/>
<gene>
    <name evidence="3" type="ORF">BSL78_17664</name>
</gene>
<evidence type="ECO:0000313" key="4">
    <source>
        <dbReference type="Proteomes" id="UP000230750"/>
    </source>
</evidence>
<dbReference type="Pfam" id="PF08434">
    <property type="entry name" value="CLCA"/>
    <property type="match status" value="1"/>
</dbReference>
<protein>
    <submittedName>
        <fullName evidence="3">Putative epithelial chloride channel protein-like</fullName>
    </submittedName>
</protein>
<evidence type="ECO:0000256" key="1">
    <source>
        <dbReference type="SAM" id="SignalP"/>
    </source>
</evidence>
<organism evidence="3 4">
    <name type="scientific">Stichopus japonicus</name>
    <name type="common">Sea cucumber</name>
    <dbReference type="NCBI Taxonomy" id="307972"/>
    <lineage>
        <taxon>Eukaryota</taxon>
        <taxon>Metazoa</taxon>
        <taxon>Echinodermata</taxon>
        <taxon>Eleutherozoa</taxon>
        <taxon>Echinozoa</taxon>
        <taxon>Holothuroidea</taxon>
        <taxon>Aspidochirotacea</taxon>
        <taxon>Aspidochirotida</taxon>
        <taxon>Stichopodidae</taxon>
        <taxon>Apostichopus</taxon>
    </lineage>
</organism>
<reference evidence="3 4" key="1">
    <citation type="journal article" date="2017" name="PLoS Biol.">
        <title>The sea cucumber genome provides insights into morphological evolution and visceral regeneration.</title>
        <authorList>
            <person name="Zhang X."/>
            <person name="Sun L."/>
            <person name="Yuan J."/>
            <person name="Sun Y."/>
            <person name="Gao Y."/>
            <person name="Zhang L."/>
            <person name="Li S."/>
            <person name="Dai H."/>
            <person name="Hamel J.F."/>
            <person name="Liu C."/>
            <person name="Yu Y."/>
            <person name="Liu S."/>
            <person name="Lin W."/>
            <person name="Guo K."/>
            <person name="Jin S."/>
            <person name="Xu P."/>
            <person name="Storey K.B."/>
            <person name="Huan P."/>
            <person name="Zhang T."/>
            <person name="Zhou Y."/>
            <person name="Zhang J."/>
            <person name="Lin C."/>
            <person name="Li X."/>
            <person name="Xing L."/>
            <person name="Huo D."/>
            <person name="Sun M."/>
            <person name="Wang L."/>
            <person name="Mercier A."/>
            <person name="Li F."/>
            <person name="Yang H."/>
            <person name="Xiang J."/>
        </authorList>
    </citation>
    <scope>NUCLEOTIDE SEQUENCE [LARGE SCALE GENOMIC DNA]</scope>
    <source>
        <strain evidence="3">Shaxun</strain>
        <tissue evidence="3">Muscle</tissue>
    </source>
</reference>
<sequence>MLVVQTLLLAMVAGQCLALTKPSSIKLIDNEYTGVLFAIHPDVPEDPQLIEELKSMIIDASSYLYRATKNRAFFKTVTILIPQTWVDKPIYEDPKNATFQKADVIIAGKNPRFHLESQFLQALTANTSRDAVNNRPIYILLPTS</sequence>
<comment type="caution">
    <text evidence="3">The sequence shown here is derived from an EMBL/GenBank/DDBJ whole genome shotgun (WGS) entry which is preliminary data.</text>
</comment>
<dbReference type="EMBL" id="MRZV01000712">
    <property type="protein sequence ID" value="PIK45470.1"/>
    <property type="molecule type" value="Genomic_DNA"/>
</dbReference>
<evidence type="ECO:0000259" key="2">
    <source>
        <dbReference type="Pfam" id="PF08434"/>
    </source>
</evidence>
<dbReference type="InterPro" id="IPR013642">
    <property type="entry name" value="CLCA_N"/>
</dbReference>
<dbReference type="AlphaFoldDB" id="A0A2G8KBW1"/>
<name>A0A2G8KBW1_STIJA</name>
<feature type="signal peptide" evidence="1">
    <location>
        <begin position="1"/>
        <end position="18"/>
    </location>
</feature>
<dbReference type="Proteomes" id="UP000230750">
    <property type="component" value="Unassembled WGS sequence"/>
</dbReference>
<keyword evidence="4" id="KW-1185">Reference proteome</keyword>
<feature type="domain" description="Calcium-activated chloride channel N-terminal" evidence="2">
    <location>
        <begin position="25"/>
        <end position="113"/>
    </location>
</feature>
<dbReference type="STRING" id="307972.A0A2G8KBW1"/>